<evidence type="ECO:0000256" key="5">
    <source>
        <dbReference type="ARBA" id="ARBA00023180"/>
    </source>
</evidence>
<dbReference type="SUPFAM" id="SSF53474">
    <property type="entry name" value="alpha/beta-Hydrolases"/>
    <property type="match status" value="1"/>
</dbReference>
<proteinExistence type="inferred from homology"/>
<dbReference type="Gene3D" id="3.40.50.1820">
    <property type="entry name" value="alpha/beta hydrolase"/>
    <property type="match status" value="1"/>
</dbReference>
<dbReference type="AlphaFoldDB" id="A0A915DAL2"/>
<dbReference type="WBParaSite" id="jg17236">
    <property type="protein sequence ID" value="jg17236"/>
    <property type="gene ID" value="jg17236"/>
</dbReference>
<keyword evidence="5" id="KW-0325">Glycoprotein</keyword>
<reference evidence="8" key="1">
    <citation type="submission" date="2022-11" db="UniProtKB">
        <authorList>
            <consortium name="WormBaseParasite"/>
        </authorList>
    </citation>
    <scope>IDENTIFICATION</scope>
</reference>
<keyword evidence="6" id="KW-1133">Transmembrane helix</keyword>
<dbReference type="PANTHER" id="PTHR11010">
    <property type="entry name" value="PROTEASE S28 PRO-X CARBOXYPEPTIDASE-RELATED"/>
    <property type="match status" value="1"/>
</dbReference>
<dbReference type="GO" id="GO:0008239">
    <property type="term" value="F:dipeptidyl-peptidase activity"/>
    <property type="evidence" value="ECO:0007669"/>
    <property type="project" value="TreeGrafter"/>
</dbReference>
<dbReference type="Proteomes" id="UP000887574">
    <property type="component" value="Unplaced"/>
</dbReference>
<name>A0A915DAL2_9BILA</name>
<keyword evidence="3" id="KW-0732">Signal</keyword>
<keyword evidence="6" id="KW-0812">Transmembrane</keyword>
<evidence type="ECO:0000256" key="6">
    <source>
        <dbReference type="SAM" id="Phobius"/>
    </source>
</evidence>
<evidence type="ECO:0000256" key="4">
    <source>
        <dbReference type="ARBA" id="ARBA00022801"/>
    </source>
</evidence>
<dbReference type="Gene3D" id="1.20.120.980">
    <property type="entry name" value="Serine carboxypeptidase S28, SKS domain"/>
    <property type="match status" value="1"/>
</dbReference>
<sequence length="588" mass="65474">MFLIANLYLNVLVFLLHLFYVTSDLLLPLALTADTSDSVILQPTKDLVSSTEFDLTPATYFYNKENINLFGPCFLFIGSTKPITDYLKDYRFLFDMAKEIKAAVVFVELRYFGESLPFGVDSDKSLSKLQFLSTKQILKDCVRLISHIKNTKIIPYDAHVIAYGSQVGGMLAAWLRLQYSSVVSGALASSAPVRMFAEGGIDIGAYYKAVTNSYHEAGCNVTTISFAFEAIEQLCDTSEGRAYLNQLFNLEAISSITQKEDFNSLRRYITHGLTRLAALKYPYETKMSPSGFLPAFAIKKACEAVSNNTGSDAQALAKHLHTIVTFYYNPSQTVGAVAQSYPTCIKPDKCDVPDQSRSLASLYLNCKELQFASCSMGMPNDMFPIGCTNQKFWESTTESKCTAMFHIMDDTSSEYANLFSVSNQYGFDFSSTTNLIFTSSDDPYSVGVIDKQYKEKKVFVLKIDKVGRAQELFQPNTCDPENLVNARYQIVQILKCWARISHIGDCQANTLVWDLPAYEPKSNDTICRKIVHGYPWGRSTVPVQPYSTITTSAAPTDLLTNETNETPNINSSTTTIAAEYIATEPSAR</sequence>
<feature type="transmembrane region" description="Helical" evidence="6">
    <location>
        <begin position="7"/>
        <end position="31"/>
    </location>
</feature>
<evidence type="ECO:0000256" key="1">
    <source>
        <dbReference type="ARBA" id="ARBA00011079"/>
    </source>
</evidence>
<evidence type="ECO:0000256" key="3">
    <source>
        <dbReference type="ARBA" id="ARBA00022729"/>
    </source>
</evidence>
<keyword evidence="7" id="KW-1185">Reference proteome</keyword>
<keyword evidence="6" id="KW-0472">Membrane</keyword>
<dbReference type="Pfam" id="PF05577">
    <property type="entry name" value="Peptidase_S28"/>
    <property type="match status" value="1"/>
</dbReference>
<dbReference type="InterPro" id="IPR029058">
    <property type="entry name" value="AB_hydrolase_fold"/>
</dbReference>
<dbReference type="GO" id="GO:0006508">
    <property type="term" value="P:proteolysis"/>
    <property type="evidence" value="ECO:0007669"/>
    <property type="project" value="UniProtKB-KW"/>
</dbReference>
<dbReference type="InterPro" id="IPR042269">
    <property type="entry name" value="Ser_carbopepase_S28_SKS"/>
</dbReference>
<comment type="similarity">
    <text evidence="1">Belongs to the peptidase S28 family.</text>
</comment>
<keyword evidence="4" id="KW-0378">Hydrolase</keyword>
<dbReference type="PANTHER" id="PTHR11010:SF104">
    <property type="entry name" value="SERINE PROTEASE PCP-1-RELATED"/>
    <property type="match status" value="1"/>
</dbReference>
<organism evidence="7 8">
    <name type="scientific">Ditylenchus dipsaci</name>
    <dbReference type="NCBI Taxonomy" id="166011"/>
    <lineage>
        <taxon>Eukaryota</taxon>
        <taxon>Metazoa</taxon>
        <taxon>Ecdysozoa</taxon>
        <taxon>Nematoda</taxon>
        <taxon>Chromadorea</taxon>
        <taxon>Rhabditida</taxon>
        <taxon>Tylenchina</taxon>
        <taxon>Tylenchomorpha</taxon>
        <taxon>Sphaerularioidea</taxon>
        <taxon>Anguinidae</taxon>
        <taxon>Anguininae</taxon>
        <taxon>Ditylenchus</taxon>
    </lineage>
</organism>
<keyword evidence="2" id="KW-0645">Protease</keyword>
<evidence type="ECO:0000256" key="2">
    <source>
        <dbReference type="ARBA" id="ARBA00022670"/>
    </source>
</evidence>
<accession>A0A915DAL2</accession>
<evidence type="ECO:0000313" key="8">
    <source>
        <dbReference type="WBParaSite" id="jg17236"/>
    </source>
</evidence>
<dbReference type="InterPro" id="IPR008758">
    <property type="entry name" value="Peptidase_S28"/>
</dbReference>
<dbReference type="GO" id="GO:0070008">
    <property type="term" value="F:serine-type exopeptidase activity"/>
    <property type="evidence" value="ECO:0007669"/>
    <property type="project" value="InterPro"/>
</dbReference>
<evidence type="ECO:0000313" key="7">
    <source>
        <dbReference type="Proteomes" id="UP000887574"/>
    </source>
</evidence>
<protein>
    <submittedName>
        <fullName evidence="8">Uncharacterized protein</fullName>
    </submittedName>
</protein>